<dbReference type="EnsemblMetazoa" id="PPA35532.1">
    <property type="protein sequence ID" value="PPA35532.1"/>
    <property type="gene ID" value="WBGene00273901"/>
</dbReference>
<sequence>MKVIKPIGDYMPNTPYGFGKMLLQPSIALLAPTFIVLGTVTALGLYIEVHLSTISWMDIMITESACNLTFNSILTLAMTPFLFMPVILVLQLVECFFKINPRWIKVIAYSWAVITGGIRLIQVLFGKAMTSVMCHGCRVIMPLFDIEFDYTQKCRDLSALLGCSIIILGAIGAVLKRFKIPIQFMTVDLHTIKSTFALTFPSVMLIIATKIITSGDYYVHPIVELNLRVVFSSCHLGSISMLLLLLNHPRELWTFITKFLLFQRREKMDVTNKIQL</sequence>
<reference evidence="2" key="1">
    <citation type="journal article" date="2008" name="Nat. Genet.">
        <title>The Pristionchus pacificus genome provides a unique perspective on nematode lifestyle and parasitism.</title>
        <authorList>
            <person name="Dieterich C."/>
            <person name="Clifton S.W."/>
            <person name="Schuster L.N."/>
            <person name="Chinwalla A."/>
            <person name="Delehaunty K."/>
            <person name="Dinkelacker I."/>
            <person name="Fulton L."/>
            <person name="Fulton R."/>
            <person name="Godfrey J."/>
            <person name="Minx P."/>
            <person name="Mitreva M."/>
            <person name="Roeseler W."/>
            <person name="Tian H."/>
            <person name="Witte H."/>
            <person name="Yang S.P."/>
            <person name="Wilson R.K."/>
            <person name="Sommer R.J."/>
        </authorList>
    </citation>
    <scope>NUCLEOTIDE SEQUENCE [LARGE SCALE GENOMIC DNA]</scope>
    <source>
        <strain evidence="2">PS312</strain>
    </source>
</reference>
<accession>A0A8R1UNZ1</accession>
<dbReference type="Proteomes" id="UP000005239">
    <property type="component" value="Unassembled WGS sequence"/>
</dbReference>
<protein>
    <submittedName>
        <fullName evidence="1">Uncharacterized protein</fullName>
    </submittedName>
</protein>
<organism evidence="1 2">
    <name type="scientific">Pristionchus pacificus</name>
    <name type="common">Parasitic nematode worm</name>
    <dbReference type="NCBI Taxonomy" id="54126"/>
    <lineage>
        <taxon>Eukaryota</taxon>
        <taxon>Metazoa</taxon>
        <taxon>Ecdysozoa</taxon>
        <taxon>Nematoda</taxon>
        <taxon>Chromadorea</taxon>
        <taxon>Rhabditida</taxon>
        <taxon>Rhabditina</taxon>
        <taxon>Diplogasteromorpha</taxon>
        <taxon>Diplogasteroidea</taxon>
        <taxon>Neodiplogasteridae</taxon>
        <taxon>Pristionchus</taxon>
    </lineage>
</organism>
<name>A0A2A6B7H1_PRIPA</name>
<keyword evidence="2" id="KW-1185">Reference proteome</keyword>
<reference evidence="1" key="2">
    <citation type="submission" date="2022-06" db="UniProtKB">
        <authorList>
            <consortium name="EnsemblMetazoa"/>
        </authorList>
    </citation>
    <scope>IDENTIFICATION</scope>
    <source>
        <strain evidence="1">PS312</strain>
    </source>
</reference>
<gene>
    <name evidence="1" type="primary">WBGene00273901</name>
</gene>
<dbReference type="AlphaFoldDB" id="A0A2A6B7H1"/>
<evidence type="ECO:0000313" key="1">
    <source>
        <dbReference type="EnsemblMetazoa" id="PPA35532.1"/>
    </source>
</evidence>
<accession>A0A2A6B7H1</accession>
<evidence type="ECO:0000313" key="2">
    <source>
        <dbReference type="Proteomes" id="UP000005239"/>
    </source>
</evidence>
<proteinExistence type="predicted"/>